<protein>
    <submittedName>
        <fullName evidence="1">Uncharacterized protein</fullName>
    </submittedName>
</protein>
<keyword evidence="2" id="KW-1185">Reference proteome</keyword>
<name>A0ABT8Y5T0_9SPHN</name>
<dbReference type="EMBL" id="JAUOTP010000002">
    <property type="protein sequence ID" value="MDO6413661.1"/>
    <property type="molecule type" value="Genomic_DNA"/>
</dbReference>
<evidence type="ECO:0000313" key="1">
    <source>
        <dbReference type="EMBL" id="MDO6413661.1"/>
    </source>
</evidence>
<evidence type="ECO:0000313" key="2">
    <source>
        <dbReference type="Proteomes" id="UP001169764"/>
    </source>
</evidence>
<accession>A0ABT8Y5T0</accession>
<dbReference type="RefSeq" id="WP_303540291.1">
    <property type="nucleotide sequence ID" value="NZ_JAUOTP010000002.1"/>
</dbReference>
<reference evidence="1" key="1">
    <citation type="submission" date="2023-07" db="EMBL/GenBank/DDBJ databases">
        <authorList>
            <person name="Kim M."/>
        </authorList>
    </citation>
    <scope>NUCLEOTIDE SEQUENCE</scope>
    <source>
        <strain evidence="1">BIUV-7</strain>
    </source>
</reference>
<comment type="caution">
    <text evidence="1">The sequence shown here is derived from an EMBL/GenBank/DDBJ whole genome shotgun (WGS) entry which is preliminary data.</text>
</comment>
<sequence>MLTANAPLQDILDLAELALVAGERESALLLFGVAALEQGLSPEALRWQAAISEKTGLWRAPALRDEPVAPASMVETGLLELRRLLAVTPPLRVSSEPIPQAEPLSLAGYARVSSDLALVLPAMLQAGSDSDMVALSRLMSDVARWSLPREVRRIDADPAAMTMIVVYDRVQRLARRLEELAALGWDDAFAQTIRLGWGGLGPCLSNVIRLVRDGRDLPAFIRVASVEPLAVDEEVAWLIALTVQAPPYAARQIVRIVHFRGAAGSLQSLIGRAQDLHTREWAWAARDTALSTGDVDAAVASQRALTRLAPGDSSEWIILGDLLGLSGDLKGAGEAFDHCQTLGWNAQVGLRIKALAEDAFSLASCSTGFFGDPSRAHIVAHLGAASRSVA</sequence>
<dbReference type="Proteomes" id="UP001169764">
    <property type="component" value="Unassembled WGS sequence"/>
</dbReference>
<gene>
    <name evidence="1" type="ORF">Q4F19_04630</name>
</gene>
<proteinExistence type="predicted"/>
<organism evidence="1 2">
    <name type="scientific">Sphingomonas natans</name>
    <dbReference type="NCBI Taxonomy" id="3063330"/>
    <lineage>
        <taxon>Bacteria</taxon>
        <taxon>Pseudomonadati</taxon>
        <taxon>Pseudomonadota</taxon>
        <taxon>Alphaproteobacteria</taxon>
        <taxon>Sphingomonadales</taxon>
        <taxon>Sphingomonadaceae</taxon>
        <taxon>Sphingomonas</taxon>
    </lineage>
</organism>